<gene>
    <name evidence="4" type="ORF">A3770_06p44190</name>
</gene>
<keyword evidence="5" id="KW-1185">Reference proteome</keyword>
<dbReference type="EMBL" id="CP031039">
    <property type="protein sequence ID" value="QDZ21901.1"/>
    <property type="molecule type" value="Genomic_DNA"/>
</dbReference>
<keyword evidence="2" id="KW-0812">Transmembrane</keyword>
<evidence type="ECO:0000256" key="3">
    <source>
        <dbReference type="SAM" id="SignalP"/>
    </source>
</evidence>
<protein>
    <submittedName>
        <fullName evidence="4">Uncharacterized protein</fullName>
    </submittedName>
</protein>
<keyword evidence="2" id="KW-1133">Transmembrane helix</keyword>
<evidence type="ECO:0000256" key="1">
    <source>
        <dbReference type="SAM" id="MobiDB-lite"/>
    </source>
</evidence>
<organism evidence="4 5">
    <name type="scientific">Chloropicon primus</name>
    <dbReference type="NCBI Taxonomy" id="1764295"/>
    <lineage>
        <taxon>Eukaryota</taxon>
        <taxon>Viridiplantae</taxon>
        <taxon>Chlorophyta</taxon>
        <taxon>Chloropicophyceae</taxon>
        <taxon>Chloropicales</taxon>
        <taxon>Chloropicaceae</taxon>
        <taxon>Chloropicon</taxon>
    </lineage>
</organism>
<feature type="transmembrane region" description="Helical" evidence="2">
    <location>
        <begin position="139"/>
        <end position="161"/>
    </location>
</feature>
<sequence>MAKLKSLVALSVLVLATSLVLVEGGDRRQKFREGRRTYTPAPPPRPRTEDLGGGGVQTKGVVPDEAPDLETSASWSTCNVTGKCIKCTREEMIKDPTSCKATRHRRQITCIDPGKEGEGRVTPRETFTMYESCKVDRPLGLGSFMGIMLAILIFSSPMVVIRRRRAR</sequence>
<keyword evidence="2" id="KW-0472">Membrane</keyword>
<evidence type="ECO:0000313" key="5">
    <source>
        <dbReference type="Proteomes" id="UP000316726"/>
    </source>
</evidence>
<proteinExistence type="predicted"/>
<name>A0A5B8MNL9_9CHLO</name>
<dbReference type="Proteomes" id="UP000316726">
    <property type="component" value="Chromosome 6"/>
</dbReference>
<accession>A0A5B8MNL9</accession>
<feature type="region of interest" description="Disordered" evidence="1">
    <location>
        <begin position="31"/>
        <end position="55"/>
    </location>
</feature>
<dbReference type="AlphaFoldDB" id="A0A5B8MNL9"/>
<evidence type="ECO:0000256" key="2">
    <source>
        <dbReference type="SAM" id="Phobius"/>
    </source>
</evidence>
<reference evidence="4 5" key="1">
    <citation type="submission" date="2018-07" db="EMBL/GenBank/DDBJ databases">
        <title>The complete nuclear genome of the prasinophyte Chloropicon primus (CCMP1205).</title>
        <authorList>
            <person name="Pombert J.-F."/>
            <person name="Otis C."/>
            <person name="Turmel M."/>
            <person name="Lemieux C."/>
        </authorList>
    </citation>
    <scope>NUCLEOTIDE SEQUENCE [LARGE SCALE GENOMIC DNA]</scope>
    <source>
        <strain evidence="4 5">CCMP1205</strain>
    </source>
</reference>
<evidence type="ECO:0000313" key="4">
    <source>
        <dbReference type="EMBL" id="QDZ21901.1"/>
    </source>
</evidence>
<feature type="chain" id="PRO_5022998371" evidence="3">
    <location>
        <begin position="25"/>
        <end position="167"/>
    </location>
</feature>
<keyword evidence="3" id="KW-0732">Signal</keyword>
<feature type="signal peptide" evidence="3">
    <location>
        <begin position="1"/>
        <end position="24"/>
    </location>
</feature>